<sequence length="506" mass="54483">MITFPVDDVAPATEPLPTEPVSGLFPDALAFGGDPSRPMLASDGVHPLLSAVAHAFIDHRPLVLSPDAVWLTIAAGVAQHLRLHADELRPQLVRHAGRKLMNVDHDGPMPIDAQSWQQIVEQWTKLLDGEVADAALFACDFSTSTEVERTAARVVLLDAYSPYFVYWLTCVCGIPSITLTGTVEDWRRIRARVDVIAGYGLERWCRSLRPILDQFTRAAAGDVDTAFWQAVYNPVYAYGGDVITGWVTRFYPYLAGNAPNPMLDLAIDEPRGRPGDGYDGPGITSRTVPAAMSRVTVRVNDRVTGDNRAVALHAGLVGVAQEADGALSPVAGWCLTPATIEIDDVVDRIVRDHETTPPAEINREATDPEILALYSRIGSASLFGGAWRLLPAVDTWWRLNVSEMAWVAGGEVYLLRVIDLADGRCIAAALDLGRSAAVAWVCCRVTAPPDGAGLAAPARALLDDPADVPVYGTSLAILLEAALDNGGDISHLEVGRLSDLPARRGR</sequence>
<organism evidence="1 2">
    <name type="scientific">Catellatospora coxensis</name>
    <dbReference type="NCBI Taxonomy" id="310354"/>
    <lineage>
        <taxon>Bacteria</taxon>
        <taxon>Bacillati</taxon>
        <taxon>Actinomycetota</taxon>
        <taxon>Actinomycetes</taxon>
        <taxon>Micromonosporales</taxon>
        <taxon>Micromonosporaceae</taxon>
        <taxon>Catellatospora</taxon>
    </lineage>
</organism>
<dbReference type="EMBL" id="BONI01000034">
    <property type="protein sequence ID" value="GIG07438.1"/>
    <property type="molecule type" value="Genomic_DNA"/>
</dbReference>
<dbReference type="Proteomes" id="UP000630887">
    <property type="component" value="Unassembled WGS sequence"/>
</dbReference>
<protein>
    <recommendedName>
        <fullName evidence="3">DUF4419 domain-containing protein</fullName>
    </recommendedName>
</protein>
<evidence type="ECO:0000313" key="1">
    <source>
        <dbReference type="EMBL" id="GIG07438.1"/>
    </source>
</evidence>
<reference evidence="1 2" key="1">
    <citation type="submission" date="2021-01" db="EMBL/GenBank/DDBJ databases">
        <title>Whole genome shotgun sequence of Catellatospora coxensis NBRC 107359.</title>
        <authorList>
            <person name="Komaki H."/>
            <person name="Tamura T."/>
        </authorList>
    </citation>
    <scope>NUCLEOTIDE SEQUENCE [LARGE SCALE GENOMIC DNA]</scope>
    <source>
        <strain evidence="1 2">NBRC 107359</strain>
    </source>
</reference>
<comment type="caution">
    <text evidence="1">The sequence shown here is derived from an EMBL/GenBank/DDBJ whole genome shotgun (WGS) entry which is preliminary data.</text>
</comment>
<dbReference type="PANTHER" id="PTHR31252">
    <property type="entry name" value="DUF4419 DOMAIN-CONTAINING PROTEIN"/>
    <property type="match status" value="1"/>
</dbReference>
<accession>A0A8J3KWG6</accession>
<dbReference type="AlphaFoldDB" id="A0A8J3KWG6"/>
<gene>
    <name evidence="1" type="ORF">Cco03nite_41380</name>
</gene>
<dbReference type="RefSeq" id="WP_203693778.1">
    <property type="nucleotide sequence ID" value="NZ_BAAALC010000012.1"/>
</dbReference>
<dbReference type="InterPro" id="IPR025533">
    <property type="entry name" value="DUF4419"/>
</dbReference>
<keyword evidence="2" id="KW-1185">Reference proteome</keyword>
<name>A0A8J3KWG6_9ACTN</name>
<dbReference type="PANTHER" id="PTHR31252:SF11">
    <property type="entry name" value="DUF4419 DOMAIN-CONTAINING PROTEIN"/>
    <property type="match status" value="1"/>
</dbReference>
<dbReference type="Pfam" id="PF14388">
    <property type="entry name" value="DUF4419"/>
    <property type="match status" value="1"/>
</dbReference>
<evidence type="ECO:0000313" key="2">
    <source>
        <dbReference type="Proteomes" id="UP000630887"/>
    </source>
</evidence>
<proteinExistence type="predicted"/>
<evidence type="ECO:0008006" key="3">
    <source>
        <dbReference type="Google" id="ProtNLM"/>
    </source>
</evidence>